<dbReference type="PANTHER" id="PTHR11096:SF0">
    <property type="entry name" value="RNA 3'-TERMINAL PHOSPHATE CYCLASE"/>
    <property type="match status" value="1"/>
</dbReference>
<organism evidence="4 5">
    <name type="scientific">Mesocestoides corti</name>
    <name type="common">Flatworm</name>
    <dbReference type="NCBI Taxonomy" id="53468"/>
    <lineage>
        <taxon>Eukaryota</taxon>
        <taxon>Metazoa</taxon>
        <taxon>Spiralia</taxon>
        <taxon>Lophotrochozoa</taxon>
        <taxon>Platyhelminthes</taxon>
        <taxon>Cestoda</taxon>
        <taxon>Eucestoda</taxon>
        <taxon>Cyclophyllidea</taxon>
        <taxon>Mesocestoididae</taxon>
        <taxon>Mesocestoides</taxon>
    </lineage>
</organism>
<gene>
    <name evidence="4" type="ORF">MCOS_LOCUS8154</name>
</gene>
<evidence type="ECO:0000313" key="5">
    <source>
        <dbReference type="Proteomes" id="UP000267029"/>
    </source>
</evidence>
<evidence type="ECO:0000256" key="1">
    <source>
        <dbReference type="ARBA" id="ARBA00021428"/>
    </source>
</evidence>
<dbReference type="GO" id="GO:0006396">
    <property type="term" value="P:RNA processing"/>
    <property type="evidence" value="ECO:0007669"/>
    <property type="project" value="InterPro"/>
</dbReference>
<dbReference type="GO" id="GO:0005634">
    <property type="term" value="C:nucleus"/>
    <property type="evidence" value="ECO:0007669"/>
    <property type="project" value="TreeGrafter"/>
</dbReference>
<name>A0A0R3UKM3_MESCO</name>
<reference evidence="4 5" key="1">
    <citation type="submission" date="2018-10" db="EMBL/GenBank/DDBJ databases">
        <authorList>
            <consortium name="Pathogen Informatics"/>
        </authorList>
    </citation>
    <scope>NUCLEOTIDE SEQUENCE [LARGE SCALE GENOMIC DNA]</scope>
</reference>
<evidence type="ECO:0000259" key="3">
    <source>
        <dbReference type="Pfam" id="PF05189"/>
    </source>
</evidence>
<sequence>MQISVPILAFAKSKSSVTLHGGTDASFAPPIDYMVEFLNGIVFPEIRTFSGYYPQGGGTVVVDVDPICGKLSPVCLTEMGSIVKVTGSTFVAGKVPIKVADEMRSVGLETLRSHFPDVPIEVESFRAPDNSRHGSVSSFLYVVEETSTGCRLAVSGLGQPRGPPVRQLVKEAIEQELIPCIKSGVCCDTHMQDQLILPMALAQGKSVIRTTTPLTLHTQSAIYVAEKILPSVRLAYSIRLNGHLHLTHTDIFFR</sequence>
<dbReference type="STRING" id="53468.A0A0R3UKM3"/>
<feature type="domain" description="RNA 3'-terminal phosphate cyclase" evidence="2">
    <location>
        <begin position="1"/>
        <end position="230"/>
    </location>
</feature>
<dbReference type="Pfam" id="PF05189">
    <property type="entry name" value="RTC_insert"/>
    <property type="match status" value="1"/>
</dbReference>
<keyword evidence="5" id="KW-1185">Reference proteome</keyword>
<dbReference type="InterPro" id="IPR037136">
    <property type="entry name" value="RNA3'_phos_cyclase_dom_sf"/>
</dbReference>
<dbReference type="AlphaFoldDB" id="A0A0R3UKM3"/>
<dbReference type="PANTHER" id="PTHR11096">
    <property type="entry name" value="RNA 3' TERMINAL PHOSPHATE CYCLASE"/>
    <property type="match status" value="1"/>
</dbReference>
<dbReference type="GO" id="GO:0003963">
    <property type="term" value="F:RNA-3'-phosphate cyclase activity"/>
    <property type="evidence" value="ECO:0007669"/>
    <property type="project" value="TreeGrafter"/>
</dbReference>
<dbReference type="InterPro" id="IPR023797">
    <property type="entry name" value="RNA3'_phos_cyclase_dom"/>
</dbReference>
<dbReference type="SUPFAM" id="SSF55205">
    <property type="entry name" value="EPT/RTPC-like"/>
    <property type="match status" value="2"/>
</dbReference>
<protein>
    <recommendedName>
        <fullName evidence="1">RNA 3'-terminal phosphate cyclase</fullName>
    </recommendedName>
</protein>
<dbReference type="EMBL" id="UXSR01005460">
    <property type="protein sequence ID" value="VDD82151.1"/>
    <property type="molecule type" value="Genomic_DNA"/>
</dbReference>
<feature type="domain" description="RNA 3'-terminal phosphate cyclase insert" evidence="3">
    <location>
        <begin position="77"/>
        <end position="164"/>
    </location>
</feature>
<evidence type="ECO:0000313" key="4">
    <source>
        <dbReference type="EMBL" id="VDD82151.1"/>
    </source>
</evidence>
<dbReference type="Gene3D" id="3.65.10.20">
    <property type="entry name" value="RNA 3'-terminal phosphate cyclase domain"/>
    <property type="match status" value="2"/>
</dbReference>
<dbReference type="OrthoDB" id="25029at2759"/>
<dbReference type="Pfam" id="PF01137">
    <property type="entry name" value="RTC"/>
    <property type="match status" value="1"/>
</dbReference>
<evidence type="ECO:0000259" key="2">
    <source>
        <dbReference type="Pfam" id="PF01137"/>
    </source>
</evidence>
<proteinExistence type="predicted"/>
<dbReference type="InterPro" id="IPR013791">
    <property type="entry name" value="RNA3'-term_phos_cycl_insert"/>
</dbReference>
<dbReference type="InterPro" id="IPR013792">
    <property type="entry name" value="RNA3'P_cycl/enolpyr_Trfase_a/b"/>
</dbReference>
<dbReference type="InterPro" id="IPR000228">
    <property type="entry name" value="RNA3'_term_phos_cyc"/>
</dbReference>
<accession>A0A0R3UKM3</accession>
<dbReference type="Proteomes" id="UP000267029">
    <property type="component" value="Unassembled WGS sequence"/>
</dbReference>